<keyword evidence="4 6" id="KW-0067">ATP-binding</keyword>
<dbReference type="SUPFAM" id="SSF56112">
    <property type="entry name" value="Protein kinase-like (PK-like)"/>
    <property type="match status" value="1"/>
</dbReference>
<keyword evidence="10" id="KW-1185">Reference proteome</keyword>
<gene>
    <name evidence="9" type="ORF">QBC34DRAFT_3188</name>
</gene>
<protein>
    <submittedName>
        <fullName evidence="9">MAPKK, MAP kinase</fullName>
    </submittedName>
</protein>
<reference evidence="9" key="2">
    <citation type="submission" date="2023-05" db="EMBL/GenBank/DDBJ databases">
        <authorList>
            <consortium name="Lawrence Berkeley National Laboratory"/>
            <person name="Steindorff A."/>
            <person name="Hensen N."/>
            <person name="Bonometti L."/>
            <person name="Westerberg I."/>
            <person name="Brannstrom I.O."/>
            <person name="Guillou S."/>
            <person name="Cros-Aarteil S."/>
            <person name="Calhoun S."/>
            <person name="Haridas S."/>
            <person name="Kuo A."/>
            <person name="Mondo S."/>
            <person name="Pangilinan J."/>
            <person name="Riley R."/>
            <person name="Labutti K."/>
            <person name="Andreopoulos B."/>
            <person name="Lipzen A."/>
            <person name="Chen C."/>
            <person name="Yanf M."/>
            <person name="Daum C."/>
            <person name="Ng V."/>
            <person name="Clum A."/>
            <person name="Ohm R."/>
            <person name="Martin F."/>
            <person name="Silar P."/>
            <person name="Natvig D."/>
            <person name="Lalanne C."/>
            <person name="Gautier V."/>
            <person name="Ament-Velasquez S.L."/>
            <person name="Kruys A."/>
            <person name="Hutchinson M.I."/>
            <person name="Powell A.J."/>
            <person name="Barry K."/>
            <person name="Miller A.N."/>
            <person name="Grigoriev I.V."/>
            <person name="Debuchy R."/>
            <person name="Gladieux P."/>
            <person name="Thoren M.H."/>
            <person name="Johannesson H."/>
        </authorList>
    </citation>
    <scope>NUCLEOTIDE SEQUENCE</scope>
    <source>
        <strain evidence="9">PSN243</strain>
    </source>
</reference>
<organism evidence="9 10">
    <name type="scientific">Podospora aff. communis PSN243</name>
    <dbReference type="NCBI Taxonomy" id="3040156"/>
    <lineage>
        <taxon>Eukaryota</taxon>
        <taxon>Fungi</taxon>
        <taxon>Dikarya</taxon>
        <taxon>Ascomycota</taxon>
        <taxon>Pezizomycotina</taxon>
        <taxon>Sordariomycetes</taxon>
        <taxon>Sordariomycetidae</taxon>
        <taxon>Sordariales</taxon>
        <taxon>Podosporaceae</taxon>
        <taxon>Podospora</taxon>
    </lineage>
</organism>
<evidence type="ECO:0000313" key="9">
    <source>
        <dbReference type="EMBL" id="KAK4455874.1"/>
    </source>
</evidence>
<dbReference type="FunFam" id="1.10.510.10:FF:000263">
    <property type="entry name" value="MAP kinase skh1/pek1"/>
    <property type="match status" value="1"/>
</dbReference>
<dbReference type="InterPro" id="IPR000719">
    <property type="entry name" value="Prot_kinase_dom"/>
</dbReference>
<dbReference type="PANTHER" id="PTHR47448">
    <property type="entry name" value="DUAL SPECIFICITY MITOGEN-ACTIVATED PROTEIN KINASE KINASE DSOR1-LIKE PROTEIN"/>
    <property type="match status" value="1"/>
</dbReference>
<name>A0AAV9H7J7_9PEZI</name>
<dbReference type="SMART" id="SM00220">
    <property type="entry name" value="S_TKc"/>
    <property type="match status" value="1"/>
</dbReference>
<dbReference type="PANTHER" id="PTHR47448:SF5">
    <property type="entry name" value="MITOGEN-ACTIVATED PROTEIN KINASE KINAE MKK2"/>
    <property type="match status" value="1"/>
</dbReference>
<dbReference type="EMBL" id="MU865913">
    <property type="protein sequence ID" value="KAK4455874.1"/>
    <property type="molecule type" value="Genomic_DNA"/>
</dbReference>
<keyword evidence="1" id="KW-0808">Transferase</keyword>
<evidence type="ECO:0000259" key="8">
    <source>
        <dbReference type="PROSITE" id="PS50011"/>
    </source>
</evidence>
<dbReference type="PROSITE" id="PS50011">
    <property type="entry name" value="PROTEIN_KINASE_DOM"/>
    <property type="match status" value="1"/>
</dbReference>
<evidence type="ECO:0000313" key="10">
    <source>
        <dbReference type="Proteomes" id="UP001321760"/>
    </source>
</evidence>
<dbReference type="GO" id="GO:0005524">
    <property type="term" value="F:ATP binding"/>
    <property type="evidence" value="ECO:0007669"/>
    <property type="project" value="UniProtKB-UniRule"/>
</dbReference>
<dbReference type="InterPro" id="IPR017441">
    <property type="entry name" value="Protein_kinase_ATP_BS"/>
</dbReference>
<dbReference type="InterPro" id="IPR011009">
    <property type="entry name" value="Kinase-like_dom_sf"/>
</dbReference>
<dbReference type="InterPro" id="IPR050915">
    <property type="entry name" value="MAP_kinase_kinase"/>
</dbReference>
<dbReference type="InterPro" id="IPR008271">
    <property type="entry name" value="Ser/Thr_kinase_AS"/>
</dbReference>
<feature type="compositionally biased region" description="Low complexity" evidence="7">
    <location>
        <begin position="8"/>
        <end position="27"/>
    </location>
</feature>
<dbReference type="Pfam" id="PF00069">
    <property type="entry name" value="Pkinase"/>
    <property type="match status" value="1"/>
</dbReference>
<feature type="domain" description="Protein kinase" evidence="8">
    <location>
        <begin position="197"/>
        <end position="467"/>
    </location>
</feature>
<proteinExistence type="inferred from homology"/>
<comment type="caution">
    <text evidence="9">The sequence shown here is derived from an EMBL/GenBank/DDBJ whole genome shotgun (WGS) entry which is preliminary data.</text>
</comment>
<evidence type="ECO:0000256" key="6">
    <source>
        <dbReference type="PROSITE-ProRule" id="PRU10141"/>
    </source>
</evidence>
<feature type="compositionally biased region" description="Polar residues" evidence="7">
    <location>
        <begin position="56"/>
        <end position="68"/>
    </location>
</feature>
<dbReference type="Proteomes" id="UP001321760">
    <property type="component" value="Unassembled WGS sequence"/>
</dbReference>
<evidence type="ECO:0000256" key="3">
    <source>
        <dbReference type="ARBA" id="ARBA00022777"/>
    </source>
</evidence>
<evidence type="ECO:0000256" key="2">
    <source>
        <dbReference type="ARBA" id="ARBA00022741"/>
    </source>
</evidence>
<dbReference type="Gene3D" id="3.30.200.20">
    <property type="entry name" value="Phosphorylase Kinase, domain 1"/>
    <property type="match status" value="1"/>
</dbReference>
<comment type="similarity">
    <text evidence="5">Belongs to the protein kinase superfamily. STE Ser/Thr protein kinase family. MAP kinase kinase subfamily.</text>
</comment>
<dbReference type="CDD" id="cd06621">
    <property type="entry name" value="PKc_Pek1_like"/>
    <property type="match status" value="1"/>
</dbReference>
<feature type="region of interest" description="Disordered" evidence="7">
    <location>
        <begin position="1"/>
        <end position="107"/>
    </location>
</feature>
<reference evidence="9" key="1">
    <citation type="journal article" date="2023" name="Mol. Phylogenet. Evol.">
        <title>Genome-scale phylogeny and comparative genomics of the fungal order Sordariales.</title>
        <authorList>
            <person name="Hensen N."/>
            <person name="Bonometti L."/>
            <person name="Westerberg I."/>
            <person name="Brannstrom I.O."/>
            <person name="Guillou S."/>
            <person name="Cros-Aarteil S."/>
            <person name="Calhoun S."/>
            <person name="Haridas S."/>
            <person name="Kuo A."/>
            <person name="Mondo S."/>
            <person name="Pangilinan J."/>
            <person name="Riley R."/>
            <person name="LaButti K."/>
            <person name="Andreopoulos B."/>
            <person name="Lipzen A."/>
            <person name="Chen C."/>
            <person name="Yan M."/>
            <person name="Daum C."/>
            <person name="Ng V."/>
            <person name="Clum A."/>
            <person name="Steindorff A."/>
            <person name="Ohm R.A."/>
            <person name="Martin F."/>
            <person name="Silar P."/>
            <person name="Natvig D.O."/>
            <person name="Lalanne C."/>
            <person name="Gautier V."/>
            <person name="Ament-Velasquez S.L."/>
            <person name="Kruys A."/>
            <person name="Hutchinson M.I."/>
            <person name="Powell A.J."/>
            <person name="Barry K."/>
            <person name="Miller A.N."/>
            <person name="Grigoriev I.V."/>
            <person name="Debuchy R."/>
            <person name="Gladieux P."/>
            <person name="Hiltunen Thoren M."/>
            <person name="Johannesson H."/>
        </authorList>
    </citation>
    <scope>NUCLEOTIDE SEQUENCE</scope>
    <source>
        <strain evidence="9">PSN243</strain>
    </source>
</reference>
<dbReference type="GO" id="GO:0004672">
    <property type="term" value="F:protein kinase activity"/>
    <property type="evidence" value="ECO:0007669"/>
    <property type="project" value="InterPro"/>
</dbReference>
<keyword evidence="2 6" id="KW-0547">Nucleotide-binding</keyword>
<dbReference type="GO" id="GO:0000165">
    <property type="term" value="P:MAPK cascade"/>
    <property type="evidence" value="ECO:0007669"/>
    <property type="project" value="UniProtKB-ARBA"/>
</dbReference>
<evidence type="ECO:0000256" key="7">
    <source>
        <dbReference type="SAM" id="MobiDB-lite"/>
    </source>
</evidence>
<feature type="binding site" evidence="6">
    <location>
        <position position="226"/>
    </location>
    <ligand>
        <name>ATP</name>
        <dbReference type="ChEBI" id="CHEBI:30616"/>
    </ligand>
</feature>
<evidence type="ECO:0000256" key="4">
    <source>
        <dbReference type="ARBA" id="ARBA00022840"/>
    </source>
</evidence>
<dbReference type="FunFam" id="3.30.200.20:FF:000294">
    <property type="entry name" value="Map kinase kinase"/>
    <property type="match status" value="1"/>
</dbReference>
<dbReference type="PROSITE" id="PS00107">
    <property type="entry name" value="PROTEIN_KINASE_ATP"/>
    <property type="match status" value="1"/>
</dbReference>
<feature type="region of interest" description="Disordered" evidence="7">
    <location>
        <begin position="140"/>
        <end position="159"/>
    </location>
</feature>
<dbReference type="AlphaFoldDB" id="A0AAV9H7J7"/>
<dbReference type="PROSITE" id="PS00108">
    <property type="entry name" value="PROTEIN_KINASE_ST"/>
    <property type="match status" value="1"/>
</dbReference>
<sequence length="502" mass="54082">MSSPAPLLRPAIPGARPGGRAPRLGLAIPPSPNAKPVGNSGAPGRTLPVLHLATPMGSSVTPQEQQGRPTVVQGMSASGGSESSAAHSRSGSFGPLDGRGSIPTSAGSQYSALSFASQYGIGNNGLGALRNHGTPDPVSAVGSLYSNASEGGADMERDGSLHGLENFDKLSLEKAMTLDVEDLDDEGWRIASHEKRIIELGSLGEGAGGAVTRCKLKGGKTIFALKIITTNPDPDVKKQIFRELGFNKECASEHICRYYGAFPDPSTATISIAMEFCEGGSLDSIYKEVKRLGGRTGEKVLGKVAEGVLHGLTYLHSKKIIHRDIKPSNILLCRNGDVKLCDFGVSGDFGTKGEANTFIGTSYYMAPERITGQSYTITSDVWSTGVTLLEVAQHRFPFPADGTEMQPRAGLIDLLTYIVRQPIPKLKDEPDASIIWSDNFKYFIECCLEKDPSRRASPWRMLDHPWMLDMRSKRVNMSRYLSQVWGWDEQSTEPPQASQTQA</sequence>
<dbReference type="Gene3D" id="1.10.510.10">
    <property type="entry name" value="Transferase(Phosphotransferase) domain 1"/>
    <property type="match status" value="1"/>
</dbReference>
<accession>A0AAV9H7J7</accession>
<evidence type="ECO:0000256" key="5">
    <source>
        <dbReference type="ARBA" id="ARBA00038035"/>
    </source>
</evidence>
<feature type="compositionally biased region" description="Low complexity" evidence="7">
    <location>
        <begin position="74"/>
        <end position="94"/>
    </location>
</feature>
<keyword evidence="3 9" id="KW-0418">Kinase</keyword>
<evidence type="ECO:0000256" key="1">
    <source>
        <dbReference type="ARBA" id="ARBA00022679"/>
    </source>
</evidence>